<dbReference type="InterPro" id="IPR000835">
    <property type="entry name" value="HTH_MarR-typ"/>
</dbReference>
<dbReference type="SMART" id="SM00347">
    <property type="entry name" value="HTH_MARR"/>
    <property type="match status" value="1"/>
</dbReference>
<dbReference type="PROSITE" id="PS50995">
    <property type="entry name" value="HTH_MARR_2"/>
    <property type="match status" value="1"/>
</dbReference>
<evidence type="ECO:0000313" key="3">
    <source>
        <dbReference type="Proteomes" id="UP000640052"/>
    </source>
</evidence>
<dbReference type="AlphaFoldDB" id="A0A919QDU2"/>
<protein>
    <submittedName>
        <fullName evidence="2">Transcriptional regulator</fullName>
    </submittedName>
</protein>
<organism evidence="2 3">
    <name type="scientific">Acrocarpospora phusangensis</name>
    <dbReference type="NCBI Taxonomy" id="1070424"/>
    <lineage>
        <taxon>Bacteria</taxon>
        <taxon>Bacillati</taxon>
        <taxon>Actinomycetota</taxon>
        <taxon>Actinomycetes</taxon>
        <taxon>Streptosporangiales</taxon>
        <taxon>Streptosporangiaceae</taxon>
        <taxon>Acrocarpospora</taxon>
    </lineage>
</organism>
<reference evidence="2" key="1">
    <citation type="submission" date="2021-01" db="EMBL/GenBank/DDBJ databases">
        <title>Whole genome shotgun sequence of Acrocarpospora phusangensis NBRC 108782.</title>
        <authorList>
            <person name="Komaki H."/>
            <person name="Tamura T."/>
        </authorList>
    </citation>
    <scope>NUCLEOTIDE SEQUENCE</scope>
    <source>
        <strain evidence="2">NBRC 108782</strain>
    </source>
</reference>
<dbReference type="EMBL" id="BOOA01000031">
    <property type="protein sequence ID" value="GIH25633.1"/>
    <property type="molecule type" value="Genomic_DNA"/>
</dbReference>
<dbReference type="PANTHER" id="PTHR33164">
    <property type="entry name" value="TRANSCRIPTIONAL REGULATOR, MARR FAMILY"/>
    <property type="match status" value="1"/>
</dbReference>
<dbReference type="RefSeq" id="WP_204042339.1">
    <property type="nucleotide sequence ID" value="NZ_BOOA01000031.1"/>
</dbReference>
<evidence type="ECO:0000259" key="1">
    <source>
        <dbReference type="PROSITE" id="PS50995"/>
    </source>
</evidence>
<comment type="caution">
    <text evidence="2">The sequence shown here is derived from an EMBL/GenBank/DDBJ whole genome shotgun (WGS) entry which is preliminary data.</text>
</comment>
<accession>A0A919QDU2</accession>
<gene>
    <name evidence="2" type="ORF">Aph01nite_39430</name>
</gene>
<dbReference type="InterPro" id="IPR039422">
    <property type="entry name" value="MarR/SlyA-like"/>
</dbReference>
<keyword evidence="3" id="KW-1185">Reference proteome</keyword>
<evidence type="ECO:0000313" key="2">
    <source>
        <dbReference type="EMBL" id="GIH25633.1"/>
    </source>
</evidence>
<dbReference type="InterPro" id="IPR036390">
    <property type="entry name" value="WH_DNA-bd_sf"/>
</dbReference>
<dbReference type="CDD" id="cd00090">
    <property type="entry name" value="HTH_ARSR"/>
    <property type="match status" value="1"/>
</dbReference>
<dbReference type="PANTHER" id="PTHR33164:SF99">
    <property type="entry name" value="MARR FAMILY REGULATORY PROTEIN"/>
    <property type="match status" value="1"/>
</dbReference>
<dbReference type="SUPFAM" id="SSF46785">
    <property type="entry name" value="Winged helix' DNA-binding domain"/>
    <property type="match status" value="1"/>
</dbReference>
<name>A0A919QDU2_9ACTN</name>
<dbReference type="Pfam" id="PF01047">
    <property type="entry name" value="MarR"/>
    <property type="match status" value="1"/>
</dbReference>
<dbReference type="InterPro" id="IPR036388">
    <property type="entry name" value="WH-like_DNA-bd_sf"/>
</dbReference>
<dbReference type="GO" id="GO:0006950">
    <property type="term" value="P:response to stress"/>
    <property type="evidence" value="ECO:0007669"/>
    <property type="project" value="TreeGrafter"/>
</dbReference>
<feature type="domain" description="HTH marR-type" evidence="1">
    <location>
        <begin position="1"/>
        <end position="144"/>
    </location>
</feature>
<dbReference type="GO" id="GO:0003700">
    <property type="term" value="F:DNA-binding transcription factor activity"/>
    <property type="evidence" value="ECO:0007669"/>
    <property type="project" value="InterPro"/>
</dbReference>
<dbReference type="InterPro" id="IPR011991">
    <property type="entry name" value="ArsR-like_HTH"/>
</dbReference>
<dbReference type="Gene3D" id="1.10.10.10">
    <property type="entry name" value="Winged helix-like DNA-binding domain superfamily/Winged helix DNA-binding domain"/>
    <property type="match status" value="1"/>
</dbReference>
<sequence length="153" mass="17152">MEPRGGWLDDTEQRAWQGLLAFAMLALPELERAQRRHGLVHIEYGLLAALSERAYRLSDLASMLNMSQSRLSHRMNKLRDHGWVSVSQCPDDGRVTIAEITPSGRTLVEKIAPEHVEDVRRLIFDNLDPAQTRALADALTSVMSGLRMCTGQS</sequence>
<dbReference type="Proteomes" id="UP000640052">
    <property type="component" value="Unassembled WGS sequence"/>
</dbReference>
<proteinExistence type="predicted"/>